<organism evidence="1 2">
    <name type="scientific">Candidatus Thiomargarita nelsonii</name>
    <dbReference type="NCBI Taxonomy" id="1003181"/>
    <lineage>
        <taxon>Bacteria</taxon>
        <taxon>Pseudomonadati</taxon>
        <taxon>Pseudomonadota</taxon>
        <taxon>Gammaproteobacteria</taxon>
        <taxon>Thiotrichales</taxon>
        <taxon>Thiotrichaceae</taxon>
        <taxon>Thiomargarita</taxon>
    </lineage>
</organism>
<reference evidence="1 2" key="1">
    <citation type="journal article" date="2016" name="Front. Microbiol.">
        <title>Single-Cell (Meta-)Genomics of a Dimorphic Candidatus Thiomargarita nelsonii Reveals Genomic Plasticity.</title>
        <authorList>
            <person name="Flood B.E."/>
            <person name="Fliss P."/>
            <person name="Jones D.S."/>
            <person name="Dick G.J."/>
            <person name="Jain S."/>
            <person name="Kaster A.K."/>
            <person name="Winkel M."/>
            <person name="Mussmann M."/>
            <person name="Bailey J."/>
        </authorList>
    </citation>
    <scope>NUCLEOTIDE SEQUENCE [LARGE SCALE GENOMIC DNA]</scope>
    <source>
        <strain evidence="1">Hydrate Ridge</strain>
    </source>
</reference>
<dbReference type="Gene3D" id="2.180.10.10">
    <property type="entry name" value="RHS repeat-associated core"/>
    <property type="match status" value="1"/>
</dbReference>
<name>A0A4E0QQY6_9GAMM</name>
<comment type="caution">
    <text evidence="1">The sequence shown here is derived from an EMBL/GenBank/DDBJ whole genome shotgun (WGS) entry which is preliminary data.</text>
</comment>
<accession>A0A4E0QQY6</accession>
<proteinExistence type="predicted"/>
<evidence type="ECO:0008006" key="3">
    <source>
        <dbReference type="Google" id="ProtNLM"/>
    </source>
</evidence>
<sequence length="107" mass="11574">MAQIAYNDEPLISFSYDSAGTVTSNGSVQTFFYGASGGFIRPDGLSTAIGYDRAGNANKLKDPLGQITAFDYGEFDRMTADAKIHTSDYGYDEKGNLESITYPDSTK</sequence>
<dbReference type="AlphaFoldDB" id="A0A4E0QQY6"/>
<evidence type="ECO:0000313" key="2">
    <source>
        <dbReference type="Proteomes" id="UP000030428"/>
    </source>
</evidence>
<gene>
    <name evidence="1" type="ORF">PN36_34655</name>
</gene>
<dbReference type="Proteomes" id="UP000030428">
    <property type="component" value="Unassembled WGS sequence"/>
</dbReference>
<evidence type="ECO:0000313" key="1">
    <source>
        <dbReference type="EMBL" id="TGO01895.1"/>
    </source>
</evidence>
<dbReference type="EMBL" id="JSZA02000390">
    <property type="protein sequence ID" value="TGO01895.1"/>
    <property type="molecule type" value="Genomic_DNA"/>
</dbReference>
<keyword evidence="2" id="KW-1185">Reference proteome</keyword>
<protein>
    <recommendedName>
        <fullName evidence="3">YD repeat-containing protein</fullName>
    </recommendedName>
</protein>